<sequence>MPRITEYISRTAQANESAAAAEVLTGGNVTPERAHQLRSAIEVAVESFDDSIALDYPELVQLWYPGTAYAADQRVNYNGTLYKCLQSHTAQADWSPDAAPSLWAQICETHAGTADDPIPYEGNMELTEGLYYTQDGVMYRCTRSTGQSVYHVLAELVGMYVEVQV</sequence>
<dbReference type="InterPro" id="IPR036573">
    <property type="entry name" value="CBM_sf_5/12"/>
</dbReference>
<dbReference type="RefSeq" id="WP_087020575.1">
    <property type="nucleotide sequence ID" value="NZ_NHOC01000008.1"/>
</dbReference>
<name>A0A252F2F2_9FIRM</name>
<accession>A0A252F2F2</accession>
<evidence type="ECO:0000313" key="4">
    <source>
        <dbReference type="Proteomes" id="UP000194903"/>
    </source>
</evidence>
<reference evidence="3 4" key="1">
    <citation type="submission" date="2017-05" db="EMBL/GenBank/DDBJ databases">
        <title>Butyricicoccus porcorum sp. nov. a butyrate-producing bacterium from the swine intestinal tract.</title>
        <authorList>
            <person name="Trachsel J."/>
            <person name="Humphrey S."/>
            <person name="Allen H.K."/>
        </authorList>
    </citation>
    <scope>NUCLEOTIDE SEQUENCE [LARGE SCALE GENOMIC DNA]</scope>
    <source>
        <strain evidence="3">BB10</strain>
    </source>
</reference>
<evidence type="ECO:0000256" key="1">
    <source>
        <dbReference type="ARBA" id="ARBA00022801"/>
    </source>
</evidence>
<feature type="domain" description="Chitin-binding type-3" evidence="2">
    <location>
        <begin position="60"/>
        <end position="106"/>
    </location>
</feature>
<comment type="caution">
    <text evidence="3">The sequence shown here is derived from an EMBL/GenBank/DDBJ whole genome shotgun (WGS) entry which is preliminary data.</text>
</comment>
<gene>
    <name evidence="3" type="ORF">CBW42_09600</name>
</gene>
<keyword evidence="4" id="KW-1185">Reference proteome</keyword>
<keyword evidence="1" id="KW-0378">Hydrolase</keyword>
<dbReference type="Proteomes" id="UP000194903">
    <property type="component" value="Unassembled WGS sequence"/>
</dbReference>
<dbReference type="InterPro" id="IPR003610">
    <property type="entry name" value="CBM5/12"/>
</dbReference>
<dbReference type="Pfam" id="PF02839">
    <property type="entry name" value="CBM_5_12"/>
    <property type="match status" value="1"/>
</dbReference>
<dbReference type="GO" id="GO:0030246">
    <property type="term" value="F:carbohydrate binding"/>
    <property type="evidence" value="ECO:0007669"/>
    <property type="project" value="InterPro"/>
</dbReference>
<dbReference type="GO" id="GO:0004553">
    <property type="term" value="F:hydrolase activity, hydrolyzing O-glycosyl compounds"/>
    <property type="evidence" value="ECO:0007669"/>
    <property type="project" value="InterPro"/>
</dbReference>
<dbReference type="GO" id="GO:0005576">
    <property type="term" value="C:extracellular region"/>
    <property type="evidence" value="ECO:0007669"/>
    <property type="project" value="InterPro"/>
</dbReference>
<proteinExistence type="predicted"/>
<dbReference type="SUPFAM" id="SSF51055">
    <property type="entry name" value="Carbohydrate binding domain"/>
    <property type="match status" value="1"/>
</dbReference>
<dbReference type="Gene3D" id="2.10.10.20">
    <property type="entry name" value="Carbohydrate-binding module superfamily 5/12"/>
    <property type="match status" value="1"/>
</dbReference>
<dbReference type="CDD" id="cd12214">
    <property type="entry name" value="ChiA1_BD"/>
    <property type="match status" value="1"/>
</dbReference>
<organism evidence="3 4">
    <name type="scientific">Butyricicoccus porcorum</name>
    <dbReference type="NCBI Taxonomy" id="1945634"/>
    <lineage>
        <taxon>Bacteria</taxon>
        <taxon>Bacillati</taxon>
        <taxon>Bacillota</taxon>
        <taxon>Clostridia</taxon>
        <taxon>Eubacteriales</taxon>
        <taxon>Butyricicoccaceae</taxon>
        <taxon>Butyricicoccus</taxon>
    </lineage>
</organism>
<dbReference type="SMART" id="SM00495">
    <property type="entry name" value="ChtBD3"/>
    <property type="match status" value="1"/>
</dbReference>
<dbReference type="GO" id="GO:0005975">
    <property type="term" value="P:carbohydrate metabolic process"/>
    <property type="evidence" value="ECO:0007669"/>
    <property type="project" value="InterPro"/>
</dbReference>
<dbReference type="OrthoDB" id="1849628at2"/>
<evidence type="ECO:0000259" key="2">
    <source>
        <dbReference type="SMART" id="SM00495"/>
    </source>
</evidence>
<evidence type="ECO:0000313" key="3">
    <source>
        <dbReference type="EMBL" id="OUM19988.1"/>
    </source>
</evidence>
<dbReference type="AlphaFoldDB" id="A0A252F2F2"/>
<dbReference type="EMBL" id="NHOC01000008">
    <property type="protein sequence ID" value="OUM19988.1"/>
    <property type="molecule type" value="Genomic_DNA"/>
</dbReference>
<protein>
    <recommendedName>
        <fullName evidence="2">Chitin-binding type-3 domain-containing protein</fullName>
    </recommendedName>
</protein>